<organism evidence="1 2">
    <name type="scientific">Hypothenemus hampei</name>
    <name type="common">Coffee berry borer</name>
    <dbReference type="NCBI Taxonomy" id="57062"/>
    <lineage>
        <taxon>Eukaryota</taxon>
        <taxon>Metazoa</taxon>
        <taxon>Ecdysozoa</taxon>
        <taxon>Arthropoda</taxon>
        <taxon>Hexapoda</taxon>
        <taxon>Insecta</taxon>
        <taxon>Pterygota</taxon>
        <taxon>Neoptera</taxon>
        <taxon>Endopterygota</taxon>
        <taxon>Coleoptera</taxon>
        <taxon>Polyphaga</taxon>
        <taxon>Cucujiformia</taxon>
        <taxon>Curculionidae</taxon>
        <taxon>Scolytinae</taxon>
        <taxon>Hypothenemus</taxon>
    </lineage>
</organism>
<evidence type="ECO:0000313" key="1">
    <source>
        <dbReference type="EMBL" id="KAL1493641.1"/>
    </source>
</evidence>
<protein>
    <submittedName>
        <fullName evidence="1">Uncharacterized protein</fullName>
    </submittedName>
</protein>
<name>A0ABD1EG38_HYPHA</name>
<dbReference type="AlphaFoldDB" id="A0ABD1EG38"/>
<dbReference type="EMBL" id="JBDJPC010000007">
    <property type="protein sequence ID" value="KAL1493641.1"/>
    <property type="molecule type" value="Genomic_DNA"/>
</dbReference>
<reference evidence="1 2" key="1">
    <citation type="submission" date="2024-05" db="EMBL/GenBank/DDBJ databases">
        <title>Genetic variation in Jamaican populations of the coffee berry borer (Hypothenemus hampei).</title>
        <authorList>
            <person name="Errbii M."/>
            <person name="Myrie A."/>
        </authorList>
    </citation>
    <scope>NUCLEOTIDE SEQUENCE [LARGE SCALE GENOMIC DNA]</scope>
    <source>
        <strain evidence="1">JA-Hopewell-2020-01-JO</strain>
        <tissue evidence="1">Whole body</tissue>
    </source>
</reference>
<accession>A0ABD1EG38</accession>
<comment type="caution">
    <text evidence="1">The sequence shown here is derived from an EMBL/GenBank/DDBJ whole genome shotgun (WGS) entry which is preliminary data.</text>
</comment>
<gene>
    <name evidence="1" type="ORF">ABEB36_009340</name>
</gene>
<proteinExistence type="predicted"/>
<dbReference type="Proteomes" id="UP001566132">
    <property type="component" value="Unassembled WGS sequence"/>
</dbReference>
<sequence>MGIPTRHGDKAFCELCDGNENNVFSCLGGTTGSLGRHLINVHGLKATKQSKLTNHETVETEEFDSVNEKIEEEFTLSNSEMPFSSIKLKGRRRKLSKYFASSLAEECSKERTEIIHQALAKLIAVNQLPISFCSSSGFCQFMKIVEPGSKPCSENSVKNGFTP</sequence>
<evidence type="ECO:0000313" key="2">
    <source>
        <dbReference type="Proteomes" id="UP001566132"/>
    </source>
</evidence>
<keyword evidence="2" id="KW-1185">Reference proteome</keyword>